<dbReference type="Proteomes" id="UP000182100">
    <property type="component" value="Unassembled WGS sequence"/>
</dbReference>
<keyword evidence="3" id="KW-1185">Reference proteome</keyword>
<evidence type="ECO:0000256" key="1">
    <source>
        <dbReference type="SAM" id="MobiDB-lite"/>
    </source>
</evidence>
<evidence type="ECO:0000313" key="3">
    <source>
        <dbReference type="Proteomes" id="UP000182100"/>
    </source>
</evidence>
<sequence>MRECVHRQLRGTMVRAYRPCGKAAPVQQHPDEEWQREVAGLDDDNKEPPVR</sequence>
<organism evidence="2 3">
    <name type="scientific">Streptomyces prasinopilosus</name>
    <dbReference type="NCBI Taxonomy" id="67344"/>
    <lineage>
        <taxon>Bacteria</taxon>
        <taxon>Bacillati</taxon>
        <taxon>Actinomycetota</taxon>
        <taxon>Actinomycetes</taxon>
        <taxon>Kitasatosporales</taxon>
        <taxon>Streptomycetaceae</taxon>
        <taxon>Streptomyces</taxon>
    </lineage>
</organism>
<accession>A0A1G6XEZ6</accession>
<dbReference type="EMBL" id="FMZK01000011">
    <property type="protein sequence ID" value="SDD76768.1"/>
    <property type="molecule type" value="Genomic_DNA"/>
</dbReference>
<protein>
    <submittedName>
        <fullName evidence="2">Uncharacterized protein</fullName>
    </submittedName>
</protein>
<gene>
    <name evidence="2" type="ORF">SAMN05216505_111203</name>
</gene>
<proteinExistence type="predicted"/>
<dbReference type="AlphaFoldDB" id="A0A1G6XEZ6"/>
<reference evidence="3" key="1">
    <citation type="submission" date="2016-10" db="EMBL/GenBank/DDBJ databases">
        <authorList>
            <person name="Varghese N."/>
            <person name="Submissions S."/>
        </authorList>
    </citation>
    <scope>NUCLEOTIDE SEQUENCE [LARGE SCALE GENOMIC DNA]</scope>
    <source>
        <strain evidence="3">CGMCC 4.3504</strain>
    </source>
</reference>
<evidence type="ECO:0000313" key="2">
    <source>
        <dbReference type="EMBL" id="SDD76768.1"/>
    </source>
</evidence>
<dbReference type="STRING" id="67344.SAMN05216505_111203"/>
<name>A0A1G6XEZ6_9ACTN</name>
<feature type="region of interest" description="Disordered" evidence="1">
    <location>
        <begin position="22"/>
        <end position="51"/>
    </location>
</feature>